<evidence type="ECO:0000313" key="2">
    <source>
        <dbReference type="Proteomes" id="UP001233999"/>
    </source>
</evidence>
<comment type="caution">
    <text evidence="1">The sequence shown here is derived from an EMBL/GenBank/DDBJ whole genome shotgun (WGS) entry which is preliminary data.</text>
</comment>
<reference evidence="1" key="1">
    <citation type="journal article" date="2023" name="IScience">
        <title>Live-bearing cockroach genome reveals convergent evolutionary mechanisms linked to viviparity in insects and beyond.</title>
        <authorList>
            <person name="Fouks B."/>
            <person name="Harrison M.C."/>
            <person name="Mikhailova A.A."/>
            <person name="Marchal E."/>
            <person name="English S."/>
            <person name="Carruthers M."/>
            <person name="Jennings E.C."/>
            <person name="Chiamaka E.L."/>
            <person name="Frigard R.A."/>
            <person name="Pippel M."/>
            <person name="Attardo G.M."/>
            <person name="Benoit J.B."/>
            <person name="Bornberg-Bauer E."/>
            <person name="Tobe S.S."/>
        </authorList>
    </citation>
    <scope>NUCLEOTIDE SEQUENCE</scope>
    <source>
        <strain evidence="1">Stay&amp;Tobe</strain>
    </source>
</reference>
<keyword evidence="2" id="KW-1185">Reference proteome</keyword>
<feature type="non-terminal residue" evidence="1">
    <location>
        <position position="114"/>
    </location>
</feature>
<sequence length="114" mass="12944">MGYPSVIMKPDLLREVVSKYIDHFFPNASGTSAVAIDNKIEQAMKSWKNKSNLVLYACAVRTTRPSPKQLIYTLFRSALSSSAFHSASRSSLNYAFMCIDNPRSYLTVCDFYLW</sequence>
<proteinExistence type="predicted"/>
<evidence type="ECO:0000313" key="1">
    <source>
        <dbReference type="EMBL" id="KAJ9586884.1"/>
    </source>
</evidence>
<dbReference type="AlphaFoldDB" id="A0AAD7ZU36"/>
<reference evidence="1" key="2">
    <citation type="submission" date="2023-05" db="EMBL/GenBank/DDBJ databases">
        <authorList>
            <person name="Fouks B."/>
        </authorList>
    </citation>
    <scope>NUCLEOTIDE SEQUENCE</scope>
    <source>
        <strain evidence="1">Stay&amp;Tobe</strain>
        <tissue evidence="1">Testes</tissue>
    </source>
</reference>
<dbReference type="Proteomes" id="UP001233999">
    <property type="component" value="Unassembled WGS sequence"/>
</dbReference>
<name>A0AAD7ZU36_DIPPU</name>
<accession>A0AAD7ZU36</accession>
<protein>
    <submittedName>
        <fullName evidence="1">Uncharacterized protein</fullName>
    </submittedName>
</protein>
<dbReference type="EMBL" id="JASPKZ010006829">
    <property type="protein sequence ID" value="KAJ9586884.1"/>
    <property type="molecule type" value="Genomic_DNA"/>
</dbReference>
<organism evidence="1 2">
    <name type="scientific">Diploptera punctata</name>
    <name type="common">Pacific beetle cockroach</name>
    <dbReference type="NCBI Taxonomy" id="6984"/>
    <lineage>
        <taxon>Eukaryota</taxon>
        <taxon>Metazoa</taxon>
        <taxon>Ecdysozoa</taxon>
        <taxon>Arthropoda</taxon>
        <taxon>Hexapoda</taxon>
        <taxon>Insecta</taxon>
        <taxon>Pterygota</taxon>
        <taxon>Neoptera</taxon>
        <taxon>Polyneoptera</taxon>
        <taxon>Dictyoptera</taxon>
        <taxon>Blattodea</taxon>
        <taxon>Blaberoidea</taxon>
        <taxon>Blaberidae</taxon>
        <taxon>Diplopterinae</taxon>
        <taxon>Diploptera</taxon>
    </lineage>
</organism>
<gene>
    <name evidence="1" type="ORF">L9F63_019528</name>
</gene>